<comment type="similarity">
    <text evidence="2 9">Belongs to the Mediator complex subunit 19 family.</text>
</comment>
<comment type="subcellular location">
    <subcellularLocation>
        <location evidence="1 9">Nucleus</location>
    </subcellularLocation>
</comment>
<comment type="function">
    <text evidence="9">Component of the Mediator complex, a coactivator involved in the regulated transcription of nearly all RNA polymerase II-dependent genes. Mediator functions as a bridge to convey information from gene-specific regulatory proteins to the basal RNA polymerase II transcription machinery. Mediator is recruited to promoters by direct interactions with regulatory proteins and serves as a scaffold for the assembly of a functional preinitiation complex with RNA polymerase II and the general transcription factors.</text>
</comment>
<proteinExistence type="inferred from homology"/>
<feature type="compositionally biased region" description="Basic and acidic residues" evidence="10">
    <location>
        <begin position="369"/>
        <end position="381"/>
    </location>
</feature>
<sequence>MATPKRAASNSPLDDEEGPSPKRQRRSYSPDSPSLPSETKASATSPQPPQTPPPSVHMSPEAQAQQLPGLGLLGAAGSNAGSTAGSVTFPTPPSTAGLHSQIMARGASSEGISDSDGQAPRATIQIDSTDARDVPMAGTDESDAEHRRSDHERQDTVSALPSANVLYKLHTSFPPSAPHPSQDLISLYSLNRLQASVARRDPVTGAKINKLRKSYEGKVKELGLEGRNKASKTEGILDGLVDPGWDVPLADGRIAWDGGMFADPPLLGADEGASAIGKIEALLGTALDLRPGHLPAGEHNGWKNLLGLDDATLMNPTKLAASPQSATASGPLGVPRTAASNLLSKTTPSGALRNSAPSSPHAHLSSASRPDRAGKKRRYDESSYAGYQEGYDDDGYSTGGMDDSTGGRRGSGGGAKRQKMRKDFPPSASASTSPPFATNPSANNGMVGVRSS</sequence>
<protein>
    <recommendedName>
        <fullName evidence="3 9">Mediator of RNA polymerase II transcription subunit 19</fullName>
    </recommendedName>
    <alternativeName>
        <fullName evidence="8 9">Mediator complex subunit 19</fullName>
    </alternativeName>
</protein>
<dbReference type="GO" id="GO:0006357">
    <property type="term" value="P:regulation of transcription by RNA polymerase II"/>
    <property type="evidence" value="ECO:0007669"/>
    <property type="project" value="InterPro"/>
</dbReference>
<dbReference type="Pfam" id="PF08633">
    <property type="entry name" value="Rox3"/>
    <property type="match status" value="1"/>
</dbReference>
<evidence type="ECO:0000313" key="11">
    <source>
        <dbReference type="EMBL" id="KAF2484315.1"/>
    </source>
</evidence>
<keyword evidence="7 9" id="KW-0539">Nucleus</keyword>
<dbReference type="OrthoDB" id="2160599at2759"/>
<feature type="compositionally biased region" description="Polar residues" evidence="10">
    <location>
        <begin position="27"/>
        <end position="40"/>
    </location>
</feature>
<dbReference type="GO" id="GO:0016592">
    <property type="term" value="C:mediator complex"/>
    <property type="evidence" value="ECO:0007669"/>
    <property type="project" value="InterPro"/>
</dbReference>
<reference evidence="11" key="1">
    <citation type="journal article" date="2020" name="Stud. Mycol.">
        <title>101 Dothideomycetes genomes: a test case for predicting lifestyles and emergence of pathogens.</title>
        <authorList>
            <person name="Haridas S."/>
            <person name="Albert R."/>
            <person name="Binder M."/>
            <person name="Bloem J."/>
            <person name="Labutti K."/>
            <person name="Salamov A."/>
            <person name="Andreopoulos B."/>
            <person name="Baker S."/>
            <person name="Barry K."/>
            <person name="Bills G."/>
            <person name="Bluhm B."/>
            <person name="Cannon C."/>
            <person name="Castanera R."/>
            <person name="Culley D."/>
            <person name="Daum C."/>
            <person name="Ezra D."/>
            <person name="Gonzalez J."/>
            <person name="Henrissat B."/>
            <person name="Kuo A."/>
            <person name="Liang C."/>
            <person name="Lipzen A."/>
            <person name="Lutzoni F."/>
            <person name="Magnuson J."/>
            <person name="Mondo S."/>
            <person name="Nolan M."/>
            <person name="Ohm R."/>
            <person name="Pangilinan J."/>
            <person name="Park H.-J."/>
            <person name="Ramirez L."/>
            <person name="Alfaro M."/>
            <person name="Sun H."/>
            <person name="Tritt A."/>
            <person name="Yoshinaga Y."/>
            <person name="Zwiers L.-H."/>
            <person name="Turgeon B."/>
            <person name="Goodwin S."/>
            <person name="Spatafora J."/>
            <person name="Crous P."/>
            <person name="Grigoriev I."/>
        </authorList>
    </citation>
    <scope>NUCLEOTIDE SEQUENCE</scope>
    <source>
        <strain evidence="11">CBS 113389</strain>
    </source>
</reference>
<keyword evidence="12" id="KW-1185">Reference proteome</keyword>
<feature type="region of interest" description="Disordered" evidence="10">
    <location>
        <begin position="1"/>
        <end position="156"/>
    </location>
</feature>
<evidence type="ECO:0000256" key="7">
    <source>
        <dbReference type="ARBA" id="ARBA00023242"/>
    </source>
</evidence>
<name>A0A6A6PWE8_9PEZI</name>
<evidence type="ECO:0000256" key="2">
    <source>
        <dbReference type="ARBA" id="ARBA00009259"/>
    </source>
</evidence>
<feature type="compositionally biased region" description="Low complexity" evidence="10">
    <location>
        <begin position="425"/>
        <end position="442"/>
    </location>
</feature>
<evidence type="ECO:0000256" key="9">
    <source>
        <dbReference type="RuleBase" id="RU364151"/>
    </source>
</evidence>
<evidence type="ECO:0000313" key="12">
    <source>
        <dbReference type="Proteomes" id="UP000799767"/>
    </source>
</evidence>
<gene>
    <name evidence="9" type="primary">MED19</name>
    <name evidence="11" type="ORF">BDY17DRAFT_125856</name>
</gene>
<evidence type="ECO:0000256" key="6">
    <source>
        <dbReference type="ARBA" id="ARBA00023163"/>
    </source>
</evidence>
<dbReference type="EMBL" id="MU001634">
    <property type="protein sequence ID" value="KAF2484315.1"/>
    <property type="molecule type" value="Genomic_DNA"/>
</dbReference>
<dbReference type="AlphaFoldDB" id="A0A6A6PWE8"/>
<keyword evidence="5 9" id="KW-0010">Activator</keyword>
<evidence type="ECO:0000256" key="3">
    <source>
        <dbReference type="ARBA" id="ARBA00019615"/>
    </source>
</evidence>
<keyword evidence="6 9" id="KW-0804">Transcription</keyword>
<dbReference type="GO" id="GO:0003712">
    <property type="term" value="F:transcription coregulator activity"/>
    <property type="evidence" value="ECO:0007669"/>
    <property type="project" value="InterPro"/>
</dbReference>
<evidence type="ECO:0000256" key="1">
    <source>
        <dbReference type="ARBA" id="ARBA00004123"/>
    </source>
</evidence>
<dbReference type="InterPro" id="IPR013942">
    <property type="entry name" value="Mediator_Med19_fun"/>
</dbReference>
<evidence type="ECO:0000256" key="8">
    <source>
        <dbReference type="ARBA" id="ARBA00032018"/>
    </source>
</evidence>
<evidence type="ECO:0000256" key="4">
    <source>
        <dbReference type="ARBA" id="ARBA00023015"/>
    </source>
</evidence>
<comment type="subunit">
    <text evidence="9">Component of the Mediator complex.</text>
</comment>
<feature type="compositionally biased region" description="Low complexity" evidence="10">
    <location>
        <begin position="62"/>
        <end position="86"/>
    </location>
</feature>
<dbReference type="Proteomes" id="UP000799767">
    <property type="component" value="Unassembled WGS sequence"/>
</dbReference>
<keyword evidence="4 9" id="KW-0805">Transcription regulation</keyword>
<feature type="region of interest" description="Disordered" evidence="10">
    <location>
        <begin position="345"/>
        <end position="452"/>
    </location>
</feature>
<organism evidence="11 12">
    <name type="scientific">Neohortaea acidophila</name>
    <dbReference type="NCBI Taxonomy" id="245834"/>
    <lineage>
        <taxon>Eukaryota</taxon>
        <taxon>Fungi</taxon>
        <taxon>Dikarya</taxon>
        <taxon>Ascomycota</taxon>
        <taxon>Pezizomycotina</taxon>
        <taxon>Dothideomycetes</taxon>
        <taxon>Dothideomycetidae</taxon>
        <taxon>Mycosphaerellales</taxon>
        <taxon>Teratosphaeriaceae</taxon>
        <taxon>Neohortaea</taxon>
    </lineage>
</organism>
<feature type="compositionally biased region" description="Pro residues" evidence="10">
    <location>
        <begin position="46"/>
        <end position="55"/>
    </location>
</feature>
<evidence type="ECO:0000256" key="5">
    <source>
        <dbReference type="ARBA" id="ARBA00023159"/>
    </source>
</evidence>
<evidence type="ECO:0000256" key="10">
    <source>
        <dbReference type="SAM" id="MobiDB-lite"/>
    </source>
</evidence>
<feature type="compositionally biased region" description="Basic and acidic residues" evidence="10">
    <location>
        <begin position="144"/>
        <end position="155"/>
    </location>
</feature>
<feature type="compositionally biased region" description="Low complexity" evidence="10">
    <location>
        <begin position="355"/>
        <end position="368"/>
    </location>
</feature>
<accession>A0A6A6PWE8</accession>